<protein>
    <recommendedName>
        <fullName evidence="1">Glycosyltransferase 61 catalytic domain-containing protein</fullName>
    </recommendedName>
</protein>
<name>A0A918JRI5_9ALTE</name>
<keyword evidence="3" id="KW-1185">Reference proteome</keyword>
<dbReference type="GO" id="GO:0016757">
    <property type="term" value="F:glycosyltransferase activity"/>
    <property type="evidence" value="ECO:0007669"/>
    <property type="project" value="InterPro"/>
</dbReference>
<accession>A0A918JRI5</accession>
<gene>
    <name evidence="2" type="ORF">GCM10007391_28690</name>
</gene>
<evidence type="ECO:0000259" key="1">
    <source>
        <dbReference type="Pfam" id="PF04577"/>
    </source>
</evidence>
<dbReference type="AlphaFoldDB" id="A0A918JRI5"/>
<proteinExistence type="predicted"/>
<dbReference type="RefSeq" id="WP_189407631.1">
    <property type="nucleotide sequence ID" value="NZ_BMXP01000008.1"/>
</dbReference>
<dbReference type="Proteomes" id="UP000631300">
    <property type="component" value="Unassembled WGS sequence"/>
</dbReference>
<dbReference type="EMBL" id="BMXP01000008">
    <property type="protein sequence ID" value="GGW92570.1"/>
    <property type="molecule type" value="Genomic_DNA"/>
</dbReference>
<evidence type="ECO:0000313" key="3">
    <source>
        <dbReference type="Proteomes" id="UP000631300"/>
    </source>
</evidence>
<organism evidence="2 3">
    <name type="scientific">Alteromonas halophila</name>
    <dbReference type="NCBI Taxonomy" id="516698"/>
    <lineage>
        <taxon>Bacteria</taxon>
        <taxon>Pseudomonadati</taxon>
        <taxon>Pseudomonadota</taxon>
        <taxon>Gammaproteobacteria</taxon>
        <taxon>Alteromonadales</taxon>
        <taxon>Alteromonadaceae</taxon>
        <taxon>Alteromonas/Salinimonas group</taxon>
        <taxon>Alteromonas</taxon>
    </lineage>
</organism>
<evidence type="ECO:0000313" key="2">
    <source>
        <dbReference type="EMBL" id="GGW92570.1"/>
    </source>
</evidence>
<reference evidence="2" key="2">
    <citation type="submission" date="2020-09" db="EMBL/GenBank/DDBJ databases">
        <authorList>
            <person name="Sun Q."/>
            <person name="Kim S."/>
        </authorList>
    </citation>
    <scope>NUCLEOTIDE SEQUENCE</scope>
    <source>
        <strain evidence="2">KCTC 22164</strain>
    </source>
</reference>
<comment type="caution">
    <text evidence="2">The sequence shown here is derived from an EMBL/GenBank/DDBJ whole genome shotgun (WGS) entry which is preliminary data.</text>
</comment>
<sequence length="375" mass="43048">MNLSKVSDLQVLNQFNQPDYGDPVEVLSPVEQRYDLDFVKDISSDSESREDFSRPLPPENVLFPSVKLRQIENAFVTDAFLTFDEEYVYTDTILKGGLGSFKHNDALNWSQQKISKTIDNISYEFQHESVLVVHNEGGGTWGHHLIQNFPKILFIKKHFPHIKIALPKGFCSLNMSQGKLLNAYGIDRDSIIPLSSNTSYLFKSVYILDFLFEPKSGFIHPWALDALRSVDILLENTHEVDRLFIKRLKKREIENRSEVEALLEQYHYQPFTQAHANLDSQIANWGRARSVVATLGSDMTNMVFLPDGASILSLSPDWFGDRFFFNLACAANINWFELRCGKVGKESESHQRFNNFFVDKPMLEQKIRDIGELAK</sequence>
<feature type="domain" description="Glycosyltransferase 61 catalytic" evidence="1">
    <location>
        <begin position="141"/>
        <end position="311"/>
    </location>
</feature>
<dbReference type="InterPro" id="IPR049625">
    <property type="entry name" value="Glyco_transf_61_cat"/>
</dbReference>
<dbReference type="Pfam" id="PF04577">
    <property type="entry name" value="Glyco_transf_61"/>
    <property type="match status" value="1"/>
</dbReference>
<reference evidence="2" key="1">
    <citation type="journal article" date="2014" name="Int. J. Syst. Evol. Microbiol.">
        <title>Complete genome sequence of Corynebacterium casei LMG S-19264T (=DSM 44701T), isolated from a smear-ripened cheese.</title>
        <authorList>
            <consortium name="US DOE Joint Genome Institute (JGI-PGF)"/>
            <person name="Walter F."/>
            <person name="Albersmeier A."/>
            <person name="Kalinowski J."/>
            <person name="Ruckert C."/>
        </authorList>
    </citation>
    <scope>NUCLEOTIDE SEQUENCE</scope>
    <source>
        <strain evidence="2">KCTC 22164</strain>
    </source>
</reference>